<dbReference type="PANTHER" id="PTHR46663">
    <property type="entry name" value="DIGUANYLATE CYCLASE DGCT-RELATED"/>
    <property type="match status" value="1"/>
</dbReference>
<protein>
    <submittedName>
        <fullName evidence="4">Sensor domain-containing diguanylate cyclase</fullName>
    </submittedName>
</protein>
<dbReference type="InterPro" id="IPR000160">
    <property type="entry name" value="GGDEF_dom"/>
</dbReference>
<feature type="domain" description="PAS" evidence="1">
    <location>
        <begin position="18"/>
        <end position="91"/>
    </location>
</feature>
<dbReference type="PROSITE" id="PS50112">
    <property type="entry name" value="PAS"/>
    <property type="match status" value="2"/>
</dbReference>
<evidence type="ECO:0000259" key="2">
    <source>
        <dbReference type="PROSITE" id="PS50113"/>
    </source>
</evidence>
<comment type="caution">
    <text evidence="4">The sequence shown here is derived from an EMBL/GenBank/DDBJ whole genome shotgun (WGS) entry which is preliminary data.</text>
</comment>
<gene>
    <name evidence="4" type="ORF">N0K08_00475</name>
</gene>
<dbReference type="CDD" id="cd00130">
    <property type="entry name" value="PAS"/>
    <property type="match status" value="2"/>
</dbReference>
<sequence>MHSRDVRPPPIAAPPDPLPALLQQAIDQAFNAVMITDAGETDHRIVYANPALCRMTGYALHELLGRDPRMLQGPQTSAQVIAELRSCLADGRFFKGSTFNYRKDGSPYLLEWNISAVRDASGRITHFVSVQHDLSALATAQDAAAVFARALDAAEDGVLICNPQGIIEFANRGYEKITGFSPVEILGHKPSIAQSGQHSPDFYATMWKRLQQGLPFRSVFINRRKDGTEVHCEESITPLHNLQGELTHYVSILRDITARVMADQAFREQLQYDSLTGALTRSSGSLHLESAVAQARARGAALSLALLDIDHFKQVNDSFGHPTGDKVLAKVASTIASCLRSDDKIIRWGGEEFLLVMPGCDASSAVATLERCRRSVQQACDGLLPLSVTLSAGVGQVAPEQVLSDAIERIDQALYRAKQAGRNQIQTAEP</sequence>
<dbReference type="InterPro" id="IPR000700">
    <property type="entry name" value="PAS-assoc_C"/>
</dbReference>
<keyword evidence="5" id="KW-1185">Reference proteome</keyword>
<organism evidence="4 5">
    <name type="scientific">Acidovorax bellezanensis</name>
    <dbReference type="NCBI Taxonomy" id="2976702"/>
    <lineage>
        <taxon>Bacteria</taxon>
        <taxon>Pseudomonadati</taxon>
        <taxon>Pseudomonadota</taxon>
        <taxon>Betaproteobacteria</taxon>
        <taxon>Burkholderiales</taxon>
        <taxon>Comamonadaceae</taxon>
        <taxon>Acidovorax</taxon>
    </lineage>
</organism>
<dbReference type="SUPFAM" id="SSF55073">
    <property type="entry name" value="Nucleotide cyclase"/>
    <property type="match status" value="1"/>
</dbReference>
<dbReference type="PROSITE" id="PS50887">
    <property type="entry name" value="GGDEF"/>
    <property type="match status" value="1"/>
</dbReference>
<dbReference type="PANTHER" id="PTHR46663:SF4">
    <property type="entry name" value="DIGUANYLATE CYCLASE DGCT-RELATED"/>
    <property type="match status" value="1"/>
</dbReference>
<evidence type="ECO:0000313" key="5">
    <source>
        <dbReference type="Proteomes" id="UP001525968"/>
    </source>
</evidence>
<proteinExistence type="predicted"/>
<dbReference type="SMART" id="SM00086">
    <property type="entry name" value="PAC"/>
    <property type="match status" value="2"/>
</dbReference>
<dbReference type="PROSITE" id="PS50113">
    <property type="entry name" value="PAC"/>
    <property type="match status" value="2"/>
</dbReference>
<dbReference type="InterPro" id="IPR052163">
    <property type="entry name" value="DGC-Regulatory_Protein"/>
</dbReference>
<dbReference type="CDD" id="cd01949">
    <property type="entry name" value="GGDEF"/>
    <property type="match status" value="1"/>
</dbReference>
<dbReference type="EMBL" id="JAODYH010000001">
    <property type="protein sequence ID" value="MCT9809098.1"/>
    <property type="molecule type" value="Genomic_DNA"/>
</dbReference>
<dbReference type="Proteomes" id="UP001525968">
    <property type="component" value="Unassembled WGS sequence"/>
</dbReference>
<feature type="domain" description="GGDEF" evidence="3">
    <location>
        <begin position="300"/>
        <end position="430"/>
    </location>
</feature>
<dbReference type="InterPro" id="IPR000014">
    <property type="entry name" value="PAS"/>
</dbReference>
<dbReference type="InterPro" id="IPR029787">
    <property type="entry name" value="Nucleotide_cyclase"/>
</dbReference>
<dbReference type="RefSeq" id="WP_261498032.1">
    <property type="nucleotide sequence ID" value="NZ_JAODYH010000001.1"/>
</dbReference>
<reference evidence="4 5" key="1">
    <citation type="submission" date="2022-09" db="EMBL/GenBank/DDBJ databases">
        <title>Draft genome of isolate Be4.</title>
        <authorList>
            <person name="Sanchez-Castro I."/>
            <person name="Martinez-Rodriguez P."/>
            <person name="Descostes M."/>
            <person name="Merroun M."/>
        </authorList>
    </citation>
    <scope>NUCLEOTIDE SEQUENCE [LARGE SCALE GENOMIC DNA]</scope>
    <source>
        <strain evidence="4 5">Be4</strain>
    </source>
</reference>
<evidence type="ECO:0000259" key="1">
    <source>
        <dbReference type="PROSITE" id="PS50112"/>
    </source>
</evidence>
<dbReference type="Gene3D" id="3.30.70.270">
    <property type="match status" value="1"/>
</dbReference>
<dbReference type="SMART" id="SM00091">
    <property type="entry name" value="PAS"/>
    <property type="match status" value="2"/>
</dbReference>
<dbReference type="SMART" id="SM00267">
    <property type="entry name" value="GGDEF"/>
    <property type="match status" value="1"/>
</dbReference>
<dbReference type="InterPro" id="IPR013767">
    <property type="entry name" value="PAS_fold"/>
</dbReference>
<dbReference type="InterPro" id="IPR043128">
    <property type="entry name" value="Rev_trsase/Diguanyl_cyclase"/>
</dbReference>
<dbReference type="Pfam" id="PF00990">
    <property type="entry name" value="GGDEF"/>
    <property type="match status" value="1"/>
</dbReference>
<dbReference type="Gene3D" id="3.30.450.20">
    <property type="entry name" value="PAS domain"/>
    <property type="match status" value="2"/>
</dbReference>
<evidence type="ECO:0000313" key="4">
    <source>
        <dbReference type="EMBL" id="MCT9809098.1"/>
    </source>
</evidence>
<feature type="domain" description="PAS" evidence="1">
    <location>
        <begin position="143"/>
        <end position="187"/>
    </location>
</feature>
<name>A0ABT2PFH4_9BURK</name>
<feature type="domain" description="PAC" evidence="2">
    <location>
        <begin position="92"/>
        <end position="146"/>
    </location>
</feature>
<accession>A0ABT2PFH4</accession>
<dbReference type="Pfam" id="PF13426">
    <property type="entry name" value="PAS_9"/>
    <property type="match status" value="1"/>
</dbReference>
<dbReference type="Pfam" id="PF00989">
    <property type="entry name" value="PAS"/>
    <property type="match status" value="1"/>
</dbReference>
<dbReference type="NCBIfam" id="TIGR00254">
    <property type="entry name" value="GGDEF"/>
    <property type="match status" value="1"/>
</dbReference>
<feature type="domain" description="PAC" evidence="2">
    <location>
        <begin position="214"/>
        <end position="268"/>
    </location>
</feature>
<dbReference type="SUPFAM" id="SSF55785">
    <property type="entry name" value="PYP-like sensor domain (PAS domain)"/>
    <property type="match status" value="2"/>
</dbReference>
<dbReference type="InterPro" id="IPR001610">
    <property type="entry name" value="PAC"/>
</dbReference>
<dbReference type="InterPro" id="IPR035965">
    <property type="entry name" value="PAS-like_dom_sf"/>
</dbReference>
<dbReference type="NCBIfam" id="TIGR00229">
    <property type="entry name" value="sensory_box"/>
    <property type="match status" value="2"/>
</dbReference>
<evidence type="ECO:0000259" key="3">
    <source>
        <dbReference type="PROSITE" id="PS50887"/>
    </source>
</evidence>